<dbReference type="Proteomes" id="UP001292079">
    <property type="component" value="Unassembled WGS sequence"/>
</dbReference>
<name>A0AAE1ZJJ1_SCHME</name>
<proteinExistence type="predicted"/>
<evidence type="ECO:0000313" key="1">
    <source>
        <dbReference type="EMBL" id="KAK4474853.1"/>
    </source>
</evidence>
<reference evidence="1" key="1">
    <citation type="submission" date="2022-04" db="EMBL/GenBank/DDBJ databases">
        <authorList>
            <person name="Xu L."/>
            <person name="Lv Z."/>
        </authorList>
    </citation>
    <scope>NUCLEOTIDE SEQUENCE</scope>
    <source>
        <strain evidence="1">LV_2022a</strain>
    </source>
</reference>
<keyword evidence="2" id="KW-1185">Reference proteome</keyword>
<protein>
    <submittedName>
        <fullName evidence="1">Uncharacterized protein</fullName>
    </submittedName>
</protein>
<reference evidence="1" key="2">
    <citation type="journal article" date="2023" name="Infect Dis Poverty">
        <title>Chromosome-scale genome of the human blood fluke Schistosoma mekongi and its implications for public health.</title>
        <authorList>
            <person name="Zhou M."/>
            <person name="Xu L."/>
            <person name="Xu D."/>
            <person name="Chen W."/>
            <person name="Khan J."/>
            <person name="Hu Y."/>
            <person name="Huang H."/>
            <person name="Wei H."/>
            <person name="Zhang Y."/>
            <person name="Chusongsang P."/>
            <person name="Tanasarnprasert K."/>
            <person name="Hu X."/>
            <person name="Limpanont Y."/>
            <person name="Lv Z."/>
        </authorList>
    </citation>
    <scope>NUCLEOTIDE SEQUENCE</scope>
    <source>
        <strain evidence="1">LV_2022a</strain>
    </source>
</reference>
<sequence length="149" mass="17233">MDSNADCADFADCNSSLLEVCSQLKHDKKFLEEENASLHNYLLMADDFIKEYSAKEYSMSQKLSSLSEAVVERDKLLEFVEKENLSRAAMQRLIDEQKYHNQQLEAKLAVTGDIEAVLNDKILKLEKELMKRDGQVKELFEIVRDYEVC</sequence>
<dbReference type="EMBL" id="JALJAT010000001">
    <property type="protein sequence ID" value="KAK4474853.1"/>
    <property type="molecule type" value="Genomic_DNA"/>
</dbReference>
<accession>A0AAE1ZJJ1</accession>
<gene>
    <name evidence="1" type="ORF">MN116_001967</name>
</gene>
<dbReference type="AlphaFoldDB" id="A0AAE1ZJJ1"/>
<comment type="caution">
    <text evidence="1">The sequence shown here is derived from an EMBL/GenBank/DDBJ whole genome shotgun (WGS) entry which is preliminary data.</text>
</comment>
<evidence type="ECO:0000313" key="2">
    <source>
        <dbReference type="Proteomes" id="UP001292079"/>
    </source>
</evidence>
<organism evidence="1 2">
    <name type="scientific">Schistosoma mekongi</name>
    <name type="common">Parasitic worm</name>
    <dbReference type="NCBI Taxonomy" id="38744"/>
    <lineage>
        <taxon>Eukaryota</taxon>
        <taxon>Metazoa</taxon>
        <taxon>Spiralia</taxon>
        <taxon>Lophotrochozoa</taxon>
        <taxon>Platyhelminthes</taxon>
        <taxon>Trematoda</taxon>
        <taxon>Digenea</taxon>
        <taxon>Strigeidida</taxon>
        <taxon>Schistosomatoidea</taxon>
        <taxon>Schistosomatidae</taxon>
        <taxon>Schistosoma</taxon>
    </lineage>
</organism>